<proteinExistence type="predicted"/>
<dbReference type="Proteomes" id="UP000177480">
    <property type="component" value="Unassembled WGS sequence"/>
</dbReference>
<dbReference type="AlphaFoldDB" id="A0A1G2G0A1"/>
<gene>
    <name evidence="2" type="ORF">A2719_01085</name>
</gene>
<accession>A0A1G2G0A1</accession>
<evidence type="ECO:0000313" key="3">
    <source>
        <dbReference type="Proteomes" id="UP000177480"/>
    </source>
</evidence>
<evidence type="ECO:0000256" key="1">
    <source>
        <dbReference type="SAM" id="Phobius"/>
    </source>
</evidence>
<organism evidence="2 3">
    <name type="scientific">Candidatus Ryanbacteria bacterium RIFCSPHIGHO2_01_FULL_45_22</name>
    <dbReference type="NCBI Taxonomy" id="1802114"/>
    <lineage>
        <taxon>Bacteria</taxon>
        <taxon>Candidatus Ryaniibacteriota</taxon>
    </lineage>
</organism>
<name>A0A1G2G0A1_9BACT</name>
<keyword evidence="1" id="KW-1133">Transmembrane helix</keyword>
<feature type="transmembrane region" description="Helical" evidence="1">
    <location>
        <begin position="80"/>
        <end position="99"/>
    </location>
</feature>
<dbReference type="EMBL" id="MHNK01000019">
    <property type="protein sequence ID" value="OGZ43268.1"/>
    <property type="molecule type" value="Genomic_DNA"/>
</dbReference>
<keyword evidence="1" id="KW-0812">Transmembrane</keyword>
<feature type="transmembrane region" description="Helical" evidence="1">
    <location>
        <begin position="20"/>
        <end position="39"/>
    </location>
</feature>
<dbReference type="STRING" id="1802114.A2719_01085"/>
<sequence length="173" mass="20300">MSLVTRILIDFLHMFWSLSWVAKSAIILAICVAIFLLWWRDVLSDRKQKNSLNDKQDKKLEYVWVDSKNKNTIRNYKKPFIISVFIFVCGAGIAWYIAFYESPEECFVREMRKWGTENGLMEEMESITQDNAKMAVARAKNILKEYNAKDIKDSDSRKIFIQTGTIIDYCDVD</sequence>
<keyword evidence="1" id="KW-0472">Membrane</keyword>
<protein>
    <submittedName>
        <fullName evidence="2">Uncharacterized protein</fullName>
    </submittedName>
</protein>
<reference evidence="2 3" key="1">
    <citation type="journal article" date="2016" name="Nat. Commun.">
        <title>Thousands of microbial genomes shed light on interconnected biogeochemical processes in an aquifer system.</title>
        <authorList>
            <person name="Anantharaman K."/>
            <person name="Brown C.T."/>
            <person name="Hug L.A."/>
            <person name="Sharon I."/>
            <person name="Castelle C.J."/>
            <person name="Probst A.J."/>
            <person name="Thomas B.C."/>
            <person name="Singh A."/>
            <person name="Wilkins M.J."/>
            <person name="Karaoz U."/>
            <person name="Brodie E.L."/>
            <person name="Williams K.H."/>
            <person name="Hubbard S.S."/>
            <person name="Banfield J.F."/>
        </authorList>
    </citation>
    <scope>NUCLEOTIDE SEQUENCE [LARGE SCALE GENOMIC DNA]</scope>
</reference>
<evidence type="ECO:0000313" key="2">
    <source>
        <dbReference type="EMBL" id="OGZ43268.1"/>
    </source>
</evidence>
<comment type="caution">
    <text evidence="2">The sequence shown here is derived from an EMBL/GenBank/DDBJ whole genome shotgun (WGS) entry which is preliminary data.</text>
</comment>